<comment type="caution">
    <text evidence="2">The sequence shown here is derived from an EMBL/GenBank/DDBJ whole genome shotgun (WGS) entry which is preliminary data.</text>
</comment>
<name>A0A699X9X4_TANCI</name>
<dbReference type="EMBL" id="BKCJ011794832">
    <property type="protein sequence ID" value="GFD53484.1"/>
    <property type="molecule type" value="Genomic_DNA"/>
</dbReference>
<evidence type="ECO:0000256" key="1">
    <source>
        <dbReference type="SAM" id="MobiDB-lite"/>
    </source>
</evidence>
<accession>A0A699X9X4</accession>
<sequence>PSAPEHTPPIIQPTISKPQKKQKPRKPKRRDPEETQPSGPITNLIDKALNEENIPTQSNDLPLSRVNTLGSREDRLKLNELMELFTNCLKGFLTWKQQRLL</sequence>
<feature type="region of interest" description="Disordered" evidence="1">
    <location>
        <begin position="1"/>
        <end position="43"/>
    </location>
</feature>
<feature type="non-terminal residue" evidence="2">
    <location>
        <position position="101"/>
    </location>
</feature>
<reference evidence="2" key="1">
    <citation type="journal article" date="2019" name="Sci. Rep.">
        <title>Draft genome of Tanacetum cinerariifolium, the natural source of mosquito coil.</title>
        <authorList>
            <person name="Yamashiro T."/>
            <person name="Shiraishi A."/>
            <person name="Satake H."/>
            <person name="Nakayama K."/>
        </authorList>
    </citation>
    <scope>NUCLEOTIDE SEQUENCE</scope>
</reference>
<proteinExistence type="predicted"/>
<gene>
    <name evidence="2" type="ORF">Tci_925453</name>
</gene>
<dbReference type="AlphaFoldDB" id="A0A699X9X4"/>
<feature type="compositionally biased region" description="Basic residues" evidence="1">
    <location>
        <begin position="18"/>
        <end position="29"/>
    </location>
</feature>
<feature type="non-terminal residue" evidence="2">
    <location>
        <position position="1"/>
    </location>
</feature>
<organism evidence="2">
    <name type="scientific">Tanacetum cinerariifolium</name>
    <name type="common">Dalmatian daisy</name>
    <name type="synonym">Chrysanthemum cinerariifolium</name>
    <dbReference type="NCBI Taxonomy" id="118510"/>
    <lineage>
        <taxon>Eukaryota</taxon>
        <taxon>Viridiplantae</taxon>
        <taxon>Streptophyta</taxon>
        <taxon>Embryophyta</taxon>
        <taxon>Tracheophyta</taxon>
        <taxon>Spermatophyta</taxon>
        <taxon>Magnoliopsida</taxon>
        <taxon>eudicotyledons</taxon>
        <taxon>Gunneridae</taxon>
        <taxon>Pentapetalae</taxon>
        <taxon>asterids</taxon>
        <taxon>campanulids</taxon>
        <taxon>Asterales</taxon>
        <taxon>Asteraceae</taxon>
        <taxon>Asteroideae</taxon>
        <taxon>Anthemideae</taxon>
        <taxon>Anthemidinae</taxon>
        <taxon>Tanacetum</taxon>
    </lineage>
</organism>
<protein>
    <submittedName>
        <fullName evidence="2">Uncharacterized protein</fullName>
    </submittedName>
</protein>
<evidence type="ECO:0000313" key="2">
    <source>
        <dbReference type="EMBL" id="GFD53484.1"/>
    </source>
</evidence>
<feature type="compositionally biased region" description="Pro residues" evidence="1">
    <location>
        <begin position="1"/>
        <end position="11"/>
    </location>
</feature>